<keyword evidence="6" id="KW-1185">Reference proteome</keyword>
<gene>
    <name evidence="5" type="ORF">FG383_02035</name>
</gene>
<dbReference type="EMBL" id="VDGG01000003">
    <property type="protein sequence ID" value="TQR18242.1"/>
    <property type="molecule type" value="Genomic_DNA"/>
</dbReference>
<protein>
    <submittedName>
        <fullName evidence="5">Long-chain fatty acid--CoA ligase</fullName>
    </submittedName>
</protein>
<dbReference type="FunFam" id="3.30.300.30:FF:000008">
    <property type="entry name" value="2,3-dihydroxybenzoate-AMP ligase"/>
    <property type="match status" value="1"/>
</dbReference>
<dbReference type="InterPro" id="IPR020845">
    <property type="entry name" value="AMP-binding_CS"/>
</dbReference>
<proteinExistence type="inferred from homology"/>
<evidence type="ECO:0000313" key="6">
    <source>
        <dbReference type="Proteomes" id="UP000318937"/>
    </source>
</evidence>
<keyword evidence="2 5" id="KW-0436">Ligase</keyword>
<dbReference type="PANTHER" id="PTHR43201">
    <property type="entry name" value="ACYL-COA SYNTHETASE"/>
    <property type="match status" value="1"/>
</dbReference>
<dbReference type="InterPro" id="IPR045851">
    <property type="entry name" value="AMP-bd_C_sf"/>
</dbReference>
<dbReference type="GO" id="GO:0031956">
    <property type="term" value="F:medium-chain fatty acid-CoA ligase activity"/>
    <property type="evidence" value="ECO:0007669"/>
    <property type="project" value="TreeGrafter"/>
</dbReference>
<dbReference type="SUPFAM" id="SSF56801">
    <property type="entry name" value="Acetyl-CoA synthetase-like"/>
    <property type="match status" value="1"/>
</dbReference>
<name>A0A544TLC0_9BACI</name>
<dbReference type="AlphaFoldDB" id="A0A544TLC0"/>
<evidence type="ECO:0000259" key="3">
    <source>
        <dbReference type="Pfam" id="PF00501"/>
    </source>
</evidence>
<evidence type="ECO:0000256" key="2">
    <source>
        <dbReference type="ARBA" id="ARBA00022598"/>
    </source>
</evidence>
<dbReference type="InterPro" id="IPR025110">
    <property type="entry name" value="AMP-bd_C"/>
</dbReference>
<dbReference type="Gene3D" id="3.40.50.12780">
    <property type="entry name" value="N-terminal domain of ligase-like"/>
    <property type="match status" value="1"/>
</dbReference>
<comment type="caution">
    <text evidence="5">The sequence shown here is derived from an EMBL/GenBank/DDBJ whole genome shotgun (WGS) entry which is preliminary data.</text>
</comment>
<organism evidence="5 6">
    <name type="scientific">Psychrobacillus soli</name>
    <dbReference type="NCBI Taxonomy" id="1543965"/>
    <lineage>
        <taxon>Bacteria</taxon>
        <taxon>Bacillati</taxon>
        <taxon>Bacillota</taxon>
        <taxon>Bacilli</taxon>
        <taxon>Bacillales</taxon>
        <taxon>Bacillaceae</taxon>
        <taxon>Psychrobacillus</taxon>
    </lineage>
</organism>
<dbReference type="Pfam" id="PF13193">
    <property type="entry name" value="AMP-binding_C"/>
    <property type="match status" value="1"/>
</dbReference>
<dbReference type="PROSITE" id="PS00455">
    <property type="entry name" value="AMP_BINDING"/>
    <property type="match status" value="1"/>
</dbReference>
<sequence length="495" mass="55649">MNLDTVLQKHARTTPNKLALGWESGEYTYQELNEKIQNLATHFLLNGSKAGDRIALIVDNCPEFVISYYACMRVGAISVPINPNFTSREFSVIINDSTPKIIVTNEIVKEILLNINLECDPKYFIVGSQNFNNPIPNDSMQTSMNLIEIEEGTILYTSGTTGTPKGAILTHQNLYHNAKTFAEAFNMKEDEKTLIVAPLFHTAAQSNCLNSIMYSGGYSYLLPRWKSSAKTLSAMQEQKTTFFFGPPTMYTYMLSDPNIKEYNLKLRFAYTGGAPLSSSLFNKWRETMGFEIVEGYGLTECSPVVSINPPNGRKKLGSVGIPINDVSVKIVNELFEEVGIDEPGELLVKGPNVMQGYYKRLEDTQIAFIDGWFKTGDIAKRDTDGYLYIVDRKKDMIIRSGFNVYPKEVEDVLCQHPAVLEAAVIGFSDNEKGELVKAVVLLKDDCIENITSELEEFCKKRLATYKVPQKFEIVKELPKTNLGKIIKAKLRELYV</sequence>
<dbReference type="Pfam" id="PF00501">
    <property type="entry name" value="AMP-binding"/>
    <property type="match status" value="1"/>
</dbReference>
<dbReference type="PANTHER" id="PTHR43201:SF5">
    <property type="entry name" value="MEDIUM-CHAIN ACYL-COA LIGASE ACSF2, MITOCHONDRIAL"/>
    <property type="match status" value="1"/>
</dbReference>
<dbReference type="InterPro" id="IPR000873">
    <property type="entry name" value="AMP-dep_synth/lig_dom"/>
</dbReference>
<evidence type="ECO:0000259" key="4">
    <source>
        <dbReference type="Pfam" id="PF13193"/>
    </source>
</evidence>
<evidence type="ECO:0000256" key="1">
    <source>
        <dbReference type="ARBA" id="ARBA00006432"/>
    </source>
</evidence>
<comment type="similarity">
    <text evidence="1">Belongs to the ATP-dependent AMP-binding enzyme family.</text>
</comment>
<dbReference type="Proteomes" id="UP000318937">
    <property type="component" value="Unassembled WGS sequence"/>
</dbReference>
<feature type="domain" description="AMP-dependent synthetase/ligase" evidence="3">
    <location>
        <begin position="7"/>
        <end position="358"/>
    </location>
</feature>
<feature type="domain" description="AMP-binding enzyme C-terminal" evidence="4">
    <location>
        <begin position="408"/>
        <end position="484"/>
    </location>
</feature>
<dbReference type="InterPro" id="IPR042099">
    <property type="entry name" value="ANL_N_sf"/>
</dbReference>
<accession>A0A544TLC0</accession>
<dbReference type="OrthoDB" id="9757771at2"/>
<evidence type="ECO:0000313" key="5">
    <source>
        <dbReference type="EMBL" id="TQR18242.1"/>
    </source>
</evidence>
<dbReference type="Gene3D" id="3.30.300.30">
    <property type="match status" value="1"/>
</dbReference>
<dbReference type="GO" id="GO:0006631">
    <property type="term" value="P:fatty acid metabolic process"/>
    <property type="evidence" value="ECO:0007669"/>
    <property type="project" value="TreeGrafter"/>
</dbReference>
<dbReference type="RefSeq" id="WP_142605182.1">
    <property type="nucleotide sequence ID" value="NZ_VDGG01000003.1"/>
</dbReference>
<reference evidence="5 6" key="1">
    <citation type="submission" date="2019-05" db="EMBL/GenBank/DDBJ databases">
        <title>Psychrobacillus vulpis sp. nov., a new species isolated from feces of a red fox that inhabits in The Tablas de Daimiel Natural Park, Albacete, Spain.</title>
        <authorList>
            <person name="Rodriguez M."/>
            <person name="Reina J.C."/>
            <person name="Bejar V."/>
            <person name="Llamas I."/>
        </authorList>
    </citation>
    <scope>NUCLEOTIDE SEQUENCE [LARGE SCALE GENOMIC DNA]</scope>
    <source>
        <strain evidence="5 6">NHI-2</strain>
    </source>
</reference>